<dbReference type="KEGG" id="ccos:Pan44_25970"/>
<organism evidence="11 12">
    <name type="scientific">Caulifigura coniformis</name>
    <dbReference type="NCBI Taxonomy" id="2527983"/>
    <lineage>
        <taxon>Bacteria</taxon>
        <taxon>Pseudomonadati</taxon>
        <taxon>Planctomycetota</taxon>
        <taxon>Planctomycetia</taxon>
        <taxon>Planctomycetales</taxon>
        <taxon>Planctomycetaceae</taxon>
        <taxon>Caulifigura</taxon>
    </lineage>
</organism>
<protein>
    <recommendedName>
        <fullName evidence="7">Salicylaldehyde dehydrogenase</fullName>
        <ecNumber evidence="6">1.2.1.65</ecNumber>
    </recommendedName>
</protein>
<evidence type="ECO:0000313" key="11">
    <source>
        <dbReference type="EMBL" id="QDT54564.1"/>
    </source>
</evidence>
<dbReference type="FunFam" id="3.40.309.10:FF:000010">
    <property type="entry name" value="Gamma-aminobutyraldehyde dehydrogenase"/>
    <property type="match status" value="1"/>
</dbReference>
<dbReference type="InterPro" id="IPR016162">
    <property type="entry name" value="Ald_DH_N"/>
</dbReference>
<proteinExistence type="inferred from homology"/>
<gene>
    <name evidence="11" type="primary">gabD_1</name>
    <name evidence="11" type="ORF">Pan44_25970</name>
</gene>
<dbReference type="InterPro" id="IPR051020">
    <property type="entry name" value="ALDH-related_metabolic_enz"/>
</dbReference>
<dbReference type="InParanoid" id="A0A517SEL2"/>
<dbReference type="FunCoup" id="A0A517SEL2">
    <property type="interactions" value="366"/>
</dbReference>
<dbReference type="CDD" id="cd07149">
    <property type="entry name" value="ALDH_y4uC"/>
    <property type="match status" value="1"/>
</dbReference>
<evidence type="ECO:0000256" key="6">
    <source>
        <dbReference type="ARBA" id="ARBA00066992"/>
    </source>
</evidence>
<keyword evidence="12" id="KW-1185">Reference proteome</keyword>
<evidence type="ECO:0000256" key="1">
    <source>
        <dbReference type="ARBA" id="ARBA00009986"/>
    </source>
</evidence>
<dbReference type="PANTHER" id="PTHR42991:SF1">
    <property type="entry name" value="ALDEHYDE DEHYDROGENASE"/>
    <property type="match status" value="1"/>
</dbReference>
<keyword evidence="3 9" id="KW-0560">Oxidoreductase</keyword>
<dbReference type="InterPro" id="IPR015590">
    <property type="entry name" value="Aldehyde_DH_dom"/>
</dbReference>
<evidence type="ECO:0000259" key="10">
    <source>
        <dbReference type="Pfam" id="PF00171"/>
    </source>
</evidence>
<dbReference type="PROSITE" id="PS00687">
    <property type="entry name" value="ALDEHYDE_DEHYDR_GLU"/>
    <property type="match status" value="1"/>
</dbReference>
<keyword evidence="2" id="KW-0058">Aromatic hydrocarbons catabolism</keyword>
<sequence length="477" mass="50670">MQMFLEGRWMSGGKMQPVINPYDGKPFDEVPVGTAAEVDRALAALVRGAAAMKALSAWERSKILERAAELMTAQADDFARTITLEEGKPIRESRLETSRAIEVLRLSAEEARRLCGEMVPLDGTESGQGKIGFTLRVPCGIVAAITPFNFPLNLTTHKVGPALAGGNAVLIKPASNTPLSALKLTRVLLDAGLPPESIACVTGPGGALGKAICEDRRLRKISFTGSYEVGEMICRAAGVKKVTMELGGNAPIVVMDDADLDKAATAVASAGYANAGQVCISAQRIVTDRRVQSDFVDALTMRVKGLKSGDPLDESTTIGPLVREGDAERVANWIEEAAGEGASVVTGGKRSRAFLEPAILNNVTSAMKVGREELFGPAVAVMPAANLDDAIRMANDTRYGLSAGIFTQDIDRAMRFAKEVESGCVHINWSSQWRADLMPYGGLKDSGFGKEGPSSAIREMTEEKMIVLHLPAAQAPG</sequence>
<reference evidence="11 12" key="1">
    <citation type="submission" date="2019-02" db="EMBL/GenBank/DDBJ databases">
        <title>Deep-cultivation of Planctomycetes and their phenomic and genomic characterization uncovers novel biology.</title>
        <authorList>
            <person name="Wiegand S."/>
            <person name="Jogler M."/>
            <person name="Boedeker C."/>
            <person name="Pinto D."/>
            <person name="Vollmers J."/>
            <person name="Rivas-Marin E."/>
            <person name="Kohn T."/>
            <person name="Peeters S.H."/>
            <person name="Heuer A."/>
            <person name="Rast P."/>
            <person name="Oberbeckmann S."/>
            <person name="Bunk B."/>
            <person name="Jeske O."/>
            <person name="Meyerdierks A."/>
            <person name="Storesund J.E."/>
            <person name="Kallscheuer N."/>
            <person name="Luecker S."/>
            <person name="Lage O.M."/>
            <person name="Pohl T."/>
            <person name="Merkel B.J."/>
            <person name="Hornburger P."/>
            <person name="Mueller R.-W."/>
            <person name="Bruemmer F."/>
            <person name="Labrenz M."/>
            <person name="Spormann A.M."/>
            <person name="Op den Camp H."/>
            <person name="Overmann J."/>
            <person name="Amann R."/>
            <person name="Jetten M.S.M."/>
            <person name="Mascher T."/>
            <person name="Medema M.H."/>
            <person name="Devos D.P."/>
            <person name="Kaster A.-K."/>
            <person name="Ovreas L."/>
            <person name="Rohde M."/>
            <person name="Galperin M.Y."/>
            <person name="Jogler C."/>
        </authorList>
    </citation>
    <scope>NUCLEOTIDE SEQUENCE [LARGE SCALE GENOMIC DNA]</scope>
    <source>
        <strain evidence="11 12">Pan44</strain>
    </source>
</reference>
<dbReference type="Gene3D" id="3.40.605.10">
    <property type="entry name" value="Aldehyde Dehydrogenase, Chain A, domain 1"/>
    <property type="match status" value="1"/>
</dbReference>
<dbReference type="FunFam" id="3.40.605.10:FF:000007">
    <property type="entry name" value="NAD/NADP-dependent betaine aldehyde dehydrogenase"/>
    <property type="match status" value="1"/>
</dbReference>
<feature type="active site" evidence="8">
    <location>
        <position position="245"/>
    </location>
</feature>
<evidence type="ECO:0000256" key="4">
    <source>
        <dbReference type="ARBA" id="ARBA00035632"/>
    </source>
</evidence>
<dbReference type="GO" id="GO:0008911">
    <property type="term" value="F:lactaldehyde dehydrogenase (NAD+) activity"/>
    <property type="evidence" value="ECO:0007669"/>
    <property type="project" value="TreeGrafter"/>
</dbReference>
<dbReference type="SUPFAM" id="SSF53720">
    <property type="entry name" value="ALDH-like"/>
    <property type="match status" value="1"/>
</dbReference>
<name>A0A517SEL2_9PLAN</name>
<dbReference type="GO" id="GO:0018485">
    <property type="term" value="F:salicylaldehyde dehydrogenase (NAD+) activity"/>
    <property type="evidence" value="ECO:0007669"/>
    <property type="project" value="UniProtKB-EC"/>
</dbReference>
<dbReference type="RefSeq" id="WP_145030410.1">
    <property type="nucleotide sequence ID" value="NZ_CP036271.1"/>
</dbReference>
<dbReference type="InterPro" id="IPR016161">
    <property type="entry name" value="Ald_DH/histidinol_DH"/>
</dbReference>
<dbReference type="InterPro" id="IPR016163">
    <property type="entry name" value="Ald_DH_C"/>
</dbReference>
<dbReference type="Gene3D" id="3.40.309.10">
    <property type="entry name" value="Aldehyde Dehydrogenase, Chain A, domain 2"/>
    <property type="match status" value="1"/>
</dbReference>
<dbReference type="InterPro" id="IPR029510">
    <property type="entry name" value="Ald_DH_CS_GLU"/>
</dbReference>
<dbReference type="Proteomes" id="UP000315700">
    <property type="component" value="Chromosome"/>
</dbReference>
<comment type="similarity">
    <text evidence="1 9">Belongs to the aldehyde dehydrogenase family.</text>
</comment>
<comment type="catalytic activity">
    <reaction evidence="5">
        <text>salicylaldehyde + NAD(+) + H2O = salicylate + NADH + 2 H(+)</text>
        <dbReference type="Rhea" id="RHEA:18537"/>
        <dbReference type="ChEBI" id="CHEBI:15377"/>
        <dbReference type="ChEBI" id="CHEBI:15378"/>
        <dbReference type="ChEBI" id="CHEBI:16008"/>
        <dbReference type="ChEBI" id="CHEBI:30762"/>
        <dbReference type="ChEBI" id="CHEBI:57540"/>
        <dbReference type="ChEBI" id="CHEBI:57945"/>
        <dbReference type="EC" id="1.2.1.65"/>
    </reaction>
</comment>
<evidence type="ECO:0000256" key="5">
    <source>
        <dbReference type="ARBA" id="ARBA00050596"/>
    </source>
</evidence>
<dbReference type="OrthoDB" id="4503395at2"/>
<evidence type="ECO:0000256" key="3">
    <source>
        <dbReference type="ARBA" id="ARBA00023002"/>
    </source>
</evidence>
<evidence type="ECO:0000256" key="2">
    <source>
        <dbReference type="ARBA" id="ARBA00022797"/>
    </source>
</evidence>
<feature type="domain" description="Aldehyde dehydrogenase" evidence="10">
    <location>
        <begin position="14"/>
        <end position="466"/>
    </location>
</feature>
<evidence type="ECO:0000256" key="7">
    <source>
        <dbReference type="ARBA" id="ARBA00070319"/>
    </source>
</evidence>
<dbReference type="EMBL" id="CP036271">
    <property type="protein sequence ID" value="QDT54564.1"/>
    <property type="molecule type" value="Genomic_DNA"/>
</dbReference>
<dbReference type="PANTHER" id="PTHR42991">
    <property type="entry name" value="ALDEHYDE DEHYDROGENASE"/>
    <property type="match status" value="1"/>
</dbReference>
<dbReference type="EC" id="1.2.1.65" evidence="6"/>
<comment type="pathway">
    <text evidence="4">Aromatic compound metabolism; naphthalene degradation.</text>
</comment>
<evidence type="ECO:0000256" key="8">
    <source>
        <dbReference type="PROSITE-ProRule" id="PRU10007"/>
    </source>
</evidence>
<evidence type="ECO:0000256" key="9">
    <source>
        <dbReference type="RuleBase" id="RU003345"/>
    </source>
</evidence>
<accession>A0A517SEL2</accession>
<dbReference type="AlphaFoldDB" id="A0A517SEL2"/>
<evidence type="ECO:0000313" key="12">
    <source>
        <dbReference type="Proteomes" id="UP000315700"/>
    </source>
</evidence>
<dbReference type="Pfam" id="PF00171">
    <property type="entry name" value="Aldedh"/>
    <property type="match status" value="1"/>
</dbReference>